<gene>
    <name evidence="6" type="ORF">DDE18_06650</name>
</gene>
<dbReference type="PANTHER" id="PTHR32114">
    <property type="entry name" value="ABC TRANSPORTER ABCH.3"/>
    <property type="match status" value="1"/>
</dbReference>
<dbReference type="GO" id="GO:0016887">
    <property type="term" value="F:ATP hydrolysis activity"/>
    <property type="evidence" value="ECO:0007669"/>
    <property type="project" value="InterPro"/>
</dbReference>
<dbReference type="GO" id="GO:0006302">
    <property type="term" value="P:double-strand break repair"/>
    <property type="evidence" value="ECO:0007669"/>
    <property type="project" value="InterPro"/>
</dbReference>
<comment type="subunit">
    <text evidence="2">Heterodimer of SbcC and SbcD.</text>
</comment>
<dbReference type="Gene3D" id="3.40.50.300">
    <property type="entry name" value="P-loop containing nucleotide triphosphate hydrolases"/>
    <property type="match status" value="2"/>
</dbReference>
<dbReference type="Pfam" id="PF13558">
    <property type="entry name" value="SbcC_Walker_B"/>
    <property type="match status" value="1"/>
</dbReference>
<feature type="coiled-coil region" evidence="4">
    <location>
        <begin position="380"/>
        <end position="414"/>
    </location>
</feature>
<dbReference type="AlphaFoldDB" id="A0A2T8FE29"/>
<keyword evidence="4" id="KW-0175">Coiled coil</keyword>
<comment type="caution">
    <text evidence="6">The sequence shown here is derived from an EMBL/GenBank/DDBJ whole genome shotgun (WGS) entry which is preliminary data.</text>
</comment>
<reference evidence="6 7" key="1">
    <citation type="submission" date="2018-04" db="EMBL/GenBank/DDBJ databases">
        <title>Genome of Nocardioides gansuensis WSJ-1.</title>
        <authorList>
            <person name="Wu S."/>
            <person name="Wang G."/>
        </authorList>
    </citation>
    <scope>NUCLEOTIDE SEQUENCE [LARGE SCALE GENOMIC DNA]</scope>
    <source>
        <strain evidence="6 7">WSJ-1</strain>
    </source>
</reference>
<keyword evidence="7" id="KW-1185">Reference proteome</keyword>
<proteinExistence type="inferred from homology"/>
<evidence type="ECO:0000256" key="4">
    <source>
        <dbReference type="SAM" id="Coils"/>
    </source>
</evidence>
<dbReference type="InterPro" id="IPR038729">
    <property type="entry name" value="Rad50/SbcC_AAA"/>
</dbReference>
<name>A0A2T8FE29_9ACTN</name>
<feature type="coiled-coil region" evidence="4">
    <location>
        <begin position="466"/>
        <end position="493"/>
    </location>
</feature>
<dbReference type="OrthoDB" id="9795626at2"/>
<dbReference type="PANTHER" id="PTHR32114:SF2">
    <property type="entry name" value="ABC TRANSPORTER ABCH.3"/>
    <property type="match status" value="1"/>
</dbReference>
<evidence type="ECO:0000313" key="6">
    <source>
        <dbReference type="EMBL" id="PVG83953.1"/>
    </source>
</evidence>
<dbReference type="Pfam" id="PF13476">
    <property type="entry name" value="AAA_23"/>
    <property type="match status" value="1"/>
</dbReference>
<evidence type="ECO:0000256" key="1">
    <source>
        <dbReference type="ARBA" id="ARBA00006930"/>
    </source>
</evidence>
<dbReference type="Proteomes" id="UP000246018">
    <property type="component" value="Unassembled WGS sequence"/>
</dbReference>
<protein>
    <recommendedName>
        <fullName evidence="3">Nuclease SbcCD subunit C</fullName>
    </recommendedName>
</protein>
<evidence type="ECO:0000256" key="2">
    <source>
        <dbReference type="ARBA" id="ARBA00011322"/>
    </source>
</evidence>
<sequence length="994" mass="105178">MRLHRLEITAFGPFSERVVVDFDALSGAGLFLLSGPTGAGKTSVLDAVCFALYGDVPGDRAVAKRLRCDRSPEGVAPRVVLEATLSGRRFLLDRSPAWERPKRRGTGTTTQQAHVVVSERIEGEWVPLSTRIDETGHLVSRLLGMTLTQFCQVAMLPQGRFQAFLRARSEERHALLQQIFRTARFDRVEGWLRDHRLSLRRRCDDELRALADLASRLSETAGFPLPEGTDVRALTGPAAEGELATWASELVAASADAAAAAEAELARATGSASTAREELRRGLEVARLAQTHHAATAELARLDARSGEHEAAVARVQLARQAEGVRPLLELGRRAADDLGRARQAVAAALDVDGLRGATRALLAGLRDDLTGSLERVQRLGGVEAEAAGLETQLRDLDADRTSLEAQLDGVVRQVAELPEREAAARAAREESAAAAAALPAAAAELDRWREAHAAHRLAGGLASQLEAARAELQTATDRVQALKETWLRLREERLDGMAAEIAGALVVGGCCPVCGSHDHPSPARPSPGAPDAAAEKAARALVDDAEVDHLARTERVRDLTTRLALARATAGEAPDSLAGRVADAEATLASLQSLADRADGDEAVLARLVAAGAELADEATTLRGRLAGLASRSAVLRSRLDDARAELEACLSGTGCDDLTSLAASLVDRKDAVDRAIHALEACERAQDAHDRAAQSLAEALDRAGFADAAAAETALLAPDDLLDTEAAISEHVLAVDRARRLLDDPAVVAAAGATPPDVDALHASAEAAEQALTTAHGRRDLTADRATRVRALADELAAALAAWLPLHADLGLVTSLASFVEGKSPDNQLQMRLSAYVLAHRLSQVVDAANARLRSMSDQRYTLEHTGRRGAGETRGGLSLLVRDEWSGESRDPATLSGGETFVISLALALGLADVITQEAGGADLDTLFVDEGFGSLDADTLDDVMDTLDSLRDGGRVVGVVSHVAEMQTRIPTQLRIVKERGGSRVVAVTG</sequence>
<evidence type="ECO:0000313" key="7">
    <source>
        <dbReference type="Proteomes" id="UP000246018"/>
    </source>
</evidence>
<dbReference type="RefSeq" id="WP_116571427.1">
    <property type="nucleotide sequence ID" value="NZ_QDGZ01000002.1"/>
</dbReference>
<organism evidence="6 7">
    <name type="scientific">Nocardioides gansuensis</name>
    <dbReference type="NCBI Taxonomy" id="2138300"/>
    <lineage>
        <taxon>Bacteria</taxon>
        <taxon>Bacillati</taxon>
        <taxon>Actinomycetota</taxon>
        <taxon>Actinomycetes</taxon>
        <taxon>Propionibacteriales</taxon>
        <taxon>Nocardioidaceae</taxon>
        <taxon>Nocardioides</taxon>
    </lineage>
</organism>
<dbReference type="InterPro" id="IPR027417">
    <property type="entry name" value="P-loop_NTPase"/>
</dbReference>
<evidence type="ECO:0000256" key="3">
    <source>
        <dbReference type="ARBA" id="ARBA00013368"/>
    </source>
</evidence>
<comment type="similarity">
    <text evidence="1">Belongs to the SMC family. SbcC subfamily.</text>
</comment>
<dbReference type="EMBL" id="QDGZ01000002">
    <property type="protein sequence ID" value="PVG83953.1"/>
    <property type="molecule type" value="Genomic_DNA"/>
</dbReference>
<evidence type="ECO:0000259" key="5">
    <source>
        <dbReference type="Pfam" id="PF13476"/>
    </source>
</evidence>
<feature type="domain" description="Rad50/SbcC-type AAA" evidence="5">
    <location>
        <begin position="5"/>
        <end position="181"/>
    </location>
</feature>
<accession>A0A2T8FE29</accession>
<dbReference type="SUPFAM" id="SSF52540">
    <property type="entry name" value="P-loop containing nucleoside triphosphate hydrolases"/>
    <property type="match status" value="1"/>
</dbReference>